<keyword evidence="9" id="KW-1185">Reference proteome</keyword>
<evidence type="ECO:0000313" key="9">
    <source>
        <dbReference type="Proteomes" id="UP000799640"/>
    </source>
</evidence>
<proteinExistence type="inferred from homology"/>
<feature type="transmembrane region" description="Helical" evidence="7">
    <location>
        <begin position="274"/>
        <end position="299"/>
    </location>
</feature>
<comment type="similarity">
    <text evidence="2 7">Belongs to the nonaspanin (TM9SF) (TC 9.A.2) family.</text>
</comment>
<dbReference type="GO" id="GO:0007034">
    <property type="term" value="P:vacuolar transport"/>
    <property type="evidence" value="ECO:0007669"/>
    <property type="project" value="TreeGrafter"/>
</dbReference>
<gene>
    <name evidence="8" type="ORF">EJ06DRAFT_507176</name>
</gene>
<feature type="chain" id="PRO_5026377271" description="Transmembrane 9 superfamily member" evidence="7">
    <location>
        <begin position="27"/>
        <end position="648"/>
    </location>
</feature>
<dbReference type="AlphaFoldDB" id="A0A6G1I2M7"/>
<dbReference type="GO" id="GO:0072657">
    <property type="term" value="P:protein localization to membrane"/>
    <property type="evidence" value="ECO:0007669"/>
    <property type="project" value="TreeGrafter"/>
</dbReference>
<dbReference type="PANTHER" id="PTHR10766:SF111">
    <property type="entry name" value="TRANSMEMBRANE 9 SUPERFAMILY MEMBER 2"/>
    <property type="match status" value="1"/>
</dbReference>
<dbReference type="OrthoDB" id="1666796at2759"/>
<accession>A0A6G1I2M7</accession>
<feature type="transmembrane region" description="Helical" evidence="7">
    <location>
        <begin position="455"/>
        <end position="478"/>
    </location>
</feature>
<keyword evidence="4 7" id="KW-0732">Signal</keyword>
<dbReference type="GO" id="GO:0000329">
    <property type="term" value="C:fungal-type vacuole membrane"/>
    <property type="evidence" value="ECO:0007669"/>
    <property type="project" value="TreeGrafter"/>
</dbReference>
<name>A0A6G1I2M7_9PEZI</name>
<feature type="transmembrane region" description="Helical" evidence="7">
    <location>
        <begin position="578"/>
        <end position="596"/>
    </location>
</feature>
<protein>
    <recommendedName>
        <fullName evidence="7">Transmembrane 9 superfamily member</fullName>
    </recommendedName>
</protein>
<sequence length="648" mass="72682">MRLPQWRGLAPILMTGFLLSVSPAAAFYLPGVAPTSYKTGDLVPLNVNHLTPADSETNPNVQSVFAFDYYRPEFNFCKPPGGPQAVSESLGSILFGDRIFNSPFELRMGINEECKAVCEAVYFDAADARDVNQRILMNYNLNWLLDGLPAGQMKEETNTGERFESPGFPLGQIDEKEGTAILNTHYDIAVDFHKAGPDQYRVVGITVEPSSRGNAKMLDDKSVSCGDPRVPKVLSETARTRVLWTYSVHWNPSDTPFATRWDKFLHVYDPKIHWLSLINSAVIVCFLVGMLSTILVRALRKDIARYNRLDQMALEDMSGNGLIDESVQDDSGWKLVHGDVFRPPHWPLPLSVMLGNGVQLFMMTGATIAFALFGFLSPSNRGSLGTVIILLYALFGFAGGYTSSRLYKFFGGEGWKRNFIYTPVFLPAFVFSVFFFLNLFVWARGSSGAVPFGTMLVLVLIWFAISLPLSFAGSWVGFKAAKIEPPVRTNHIPRQIMPAGGYMSPIPSMFLVGILPFGAIFVELYFIMNSIWTGKMYYMFGFLFICYGLMIVTCAAVTVLMVYFLLCAENYHWQWRSFFTAGASSIYVFLYALFYWTRTLSFTSWTSGVLYLGYSLLISSLMFLLTGTIGFFASWLFVMKIYKSIKVD</sequence>
<evidence type="ECO:0000256" key="5">
    <source>
        <dbReference type="ARBA" id="ARBA00022989"/>
    </source>
</evidence>
<evidence type="ECO:0000256" key="1">
    <source>
        <dbReference type="ARBA" id="ARBA00004141"/>
    </source>
</evidence>
<organism evidence="8 9">
    <name type="scientific">Trichodelitschia bisporula</name>
    <dbReference type="NCBI Taxonomy" id="703511"/>
    <lineage>
        <taxon>Eukaryota</taxon>
        <taxon>Fungi</taxon>
        <taxon>Dikarya</taxon>
        <taxon>Ascomycota</taxon>
        <taxon>Pezizomycotina</taxon>
        <taxon>Dothideomycetes</taxon>
        <taxon>Dothideomycetes incertae sedis</taxon>
        <taxon>Phaeotrichales</taxon>
        <taxon>Phaeotrichaceae</taxon>
        <taxon>Trichodelitschia</taxon>
    </lineage>
</organism>
<dbReference type="InterPro" id="IPR004240">
    <property type="entry name" value="EMP70"/>
</dbReference>
<evidence type="ECO:0000256" key="6">
    <source>
        <dbReference type="ARBA" id="ARBA00023136"/>
    </source>
</evidence>
<feature type="transmembrane region" description="Helical" evidence="7">
    <location>
        <begin position="616"/>
        <end position="638"/>
    </location>
</feature>
<feature type="transmembrane region" description="Helical" evidence="7">
    <location>
        <begin position="352"/>
        <end position="376"/>
    </location>
</feature>
<dbReference type="PANTHER" id="PTHR10766">
    <property type="entry name" value="TRANSMEMBRANE 9 SUPERFAMILY PROTEIN"/>
    <property type="match status" value="1"/>
</dbReference>
<feature type="transmembrane region" description="Helical" evidence="7">
    <location>
        <begin position="539"/>
        <end position="566"/>
    </location>
</feature>
<keyword evidence="6 7" id="KW-0472">Membrane</keyword>
<feature type="transmembrane region" description="Helical" evidence="7">
    <location>
        <begin position="382"/>
        <end position="403"/>
    </location>
</feature>
<dbReference type="Proteomes" id="UP000799640">
    <property type="component" value="Unassembled WGS sequence"/>
</dbReference>
<reference evidence="8" key="1">
    <citation type="journal article" date="2020" name="Stud. Mycol.">
        <title>101 Dothideomycetes genomes: a test case for predicting lifestyles and emergence of pathogens.</title>
        <authorList>
            <person name="Haridas S."/>
            <person name="Albert R."/>
            <person name="Binder M."/>
            <person name="Bloem J."/>
            <person name="Labutti K."/>
            <person name="Salamov A."/>
            <person name="Andreopoulos B."/>
            <person name="Baker S."/>
            <person name="Barry K."/>
            <person name="Bills G."/>
            <person name="Bluhm B."/>
            <person name="Cannon C."/>
            <person name="Castanera R."/>
            <person name="Culley D."/>
            <person name="Daum C."/>
            <person name="Ezra D."/>
            <person name="Gonzalez J."/>
            <person name="Henrissat B."/>
            <person name="Kuo A."/>
            <person name="Liang C."/>
            <person name="Lipzen A."/>
            <person name="Lutzoni F."/>
            <person name="Magnuson J."/>
            <person name="Mondo S."/>
            <person name="Nolan M."/>
            <person name="Ohm R."/>
            <person name="Pangilinan J."/>
            <person name="Park H.-J."/>
            <person name="Ramirez L."/>
            <person name="Alfaro M."/>
            <person name="Sun H."/>
            <person name="Tritt A."/>
            <person name="Yoshinaga Y."/>
            <person name="Zwiers L.-H."/>
            <person name="Turgeon B."/>
            <person name="Goodwin S."/>
            <person name="Spatafora J."/>
            <person name="Crous P."/>
            <person name="Grigoriev I."/>
        </authorList>
    </citation>
    <scope>NUCLEOTIDE SEQUENCE</scope>
    <source>
        <strain evidence="8">CBS 262.69</strain>
    </source>
</reference>
<evidence type="ECO:0000256" key="3">
    <source>
        <dbReference type="ARBA" id="ARBA00022692"/>
    </source>
</evidence>
<dbReference type="EMBL" id="ML996691">
    <property type="protein sequence ID" value="KAF2402376.1"/>
    <property type="molecule type" value="Genomic_DNA"/>
</dbReference>
<keyword evidence="5 7" id="KW-1133">Transmembrane helix</keyword>
<feature type="transmembrane region" description="Helical" evidence="7">
    <location>
        <begin position="424"/>
        <end position="443"/>
    </location>
</feature>
<evidence type="ECO:0000256" key="2">
    <source>
        <dbReference type="ARBA" id="ARBA00005227"/>
    </source>
</evidence>
<evidence type="ECO:0000256" key="7">
    <source>
        <dbReference type="RuleBase" id="RU363079"/>
    </source>
</evidence>
<evidence type="ECO:0000313" key="8">
    <source>
        <dbReference type="EMBL" id="KAF2402376.1"/>
    </source>
</evidence>
<feature type="transmembrane region" description="Helical" evidence="7">
    <location>
        <begin position="499"/>
        <end position="527"/>
    </location>
</feature>
<feature type="signal peptide" evidence="7">
    <location>
        <begin position="1"/>
        <end position="26"/>
    </location>
</feature>
<dbReference type="Pfam" id="PF02990">
    <property type="entry name" value="EMP70"/>
    <property type="match status" value="1"/>
</dbReference>
<dbReference type="GO" id="GO:0005768">
    <property type="term" value="C:endosome"/>
    <property type="evidence" value="ECO:0007669"/>
    <property type="project" value="TreeGrafter"/>
</dbReference>
<evidence type="ECO:0000256" key="4">
    <source>
        <dbReference type="ARBA" id="ARBA00022729"/>
    </source>
</evidence>
<keyword evidence="3 7" id="KW-0812">Transmembrane</keyword>
<comment type="subcellular location">
    <subcellularLocation>
        <location evidence="1">Membrane</location>
        <topology evidence="1">Multi-pass membrane protein</topology>
    </subcellularLocation>
</comment>